<feature type="region of interest" description="Disordered" evidence="1">
    <location>
        <begin position="65"/>
        <end position="155"/>
    </location>
</feature>
<dbReference type="EMBL" id="JACEEZ010015154">
    <property type="protein sequence ID" value="KAG0719020.1"/>
    <property type="molecule type" value="Genomic_DNA"/>
</dbReference>
<sequence length="155" mass="16544">MRSPTLPYTLTHAESRRNARPGRIRVKRCDRTGRAGQTMHLRIMWMTEGNTCDVTGHVTRSWSAAGGPPGISHTPCSLIAAPPRPAPPSGQGVAPCIPWHSCRTAKTSNRWTRRGGSLSDSGGAGGRAEPDRRHDRSCLTPSPPPSPSPARGLGP</sequence>
<organism evidence="2 3">
    <name type="scientific">Chionoecetes opilio</name>
    <name type="common">Atlantic snow crab</name>
    <name type="synonym">Cancer opilio</name>
    <dbReference type="NCBI Taxonomy" id="41210"/>
    <lineage>
        <taxon>Eukaryota</taxon>
        <taxon>Metazoa</taxon>
        <taxon>Ecdysozoa</taxon>
        <taxon>Arthropoda</taxon>
        <taxon>Crustacea</taxon>
        <taxon>Multicrustacea</taxon>
        <taxon>Malacostraca</taxon>
        <taxon>Eumalacostraca</taxon>
        <taxon>Eucarida</taxon>
        <taxon>Decapoda</taxon>
        <taxon>Pleocyemata</taxon>
        <taxon>Brachyura</taxon>
        <taxon>Eubrachyura</taxon>
        <taxon>Majoidea</taxon>
        <taxon>Majidae</taxon>
        <taxon>Chionoecetes</taxon>
    </lineage>
</organism>
<reference evidence="2" key="1">
    <citation type="submission" date="2020-07" db="EMBL/GenBank/DDBJ databases">
        <title>The High-quality genome of the commercially important snow crab, Chionoecetes opilio.</title>
        <authorList>
            <person name="Jeong J.-H."/>
            <person name="Ryu S."/>
        </authorList>
    </citation>
    <scope>NUCLEOTIDE SEQUENCE</scope>
    <source>
        <strain evidence="2">MADBK_172401_WGS</strain>
        <tissue evidence="2">Digestive gland</tissue>
    </source>
</reference>
<gene>
    <name evidence="2" type="ORF">GWK47_051340</name>
</gene>
<name>A0A8J4Y0X6_CHIOP</name>
<accession>A0A8J4Y0X6</accession>
<proteinExistence type="predicted"/>
<feature type="compositionally biased region" description="Basic and acidic residues" evidence="1">
    <location>
        <begin position="128"/>
        <end position="137"/>
    </location>
</feature>
<dbReference type="AlphaFoldDB" id="A0A8J4Y0X6"/>
<protein>
    <submittedName>
        <fullName evidence="2">Uncharacterized protein</fullName>
    </submittedName>
</protein>
<dbReference type="Proteomes" id="UP000770661">
    <property type="component" value="Unassembled WGS sequence"/>
</dbReference>
<evidence type="ECO:0000256" key="1">
    <source>
        <dbReference type="SAM" id="MobiDB-lite"/>
    </source>
</evidence>
<keyword evidence="3" id="KW-1185">Reference proteome</keyword>
<evidence type="ECO:0000313" key="3">
    <source>
        <dbReference type="Proteomes" id="UP000770661"/>
    </source>
</evidence>
<comment type="caution">
    <text evidence="2">The sequence shown here is derived from an EMBL/GenBank/DDBJ whole genome shotgun (WGS) entry which is preliminary data.</text>
</comment>
<evidence type="ECO:0000313" key="2">
    <source>
        <dbReference type="EMBL" id="KAG0719020.1"/>
    </source>
</evidence>